<dbReference type="AlphaFoldDB" id="A0A9Q9AMH0"/>
<dbReference type="EMBL" id="CP099421">
    <property type="protein sequence ID" value="USW52177.1"/>
    <property type="molecule type" value="Genomic_DNA"/>
</dbReference>
<proteinExistence type="predicted"/>
<keyword evidence="1" id="KW-0812">Transmembrane</keyword>
<evidence type="ECO:0000313" key="2">
    <source>
        <dbReference type="EMBL" id="USW52177.1"/>
    </source>
</evidence>
<dbReference type="Proteomes" id="UP001056384">
    <property type="component" value="Chromosome 4"/>
</dbReference>
<name>A0A9Q9AMH0_9PEZI</name>
<gene>
    <name evidence="2" type="ORF">Slin15195_G054960</name>
</gene>
<feature type="transmembrane region" description="Helical" evidence="1">
    <location>
        <begin position="6"/>
        <end position="24"/>
    </location>
</feature>
<sequence length="306" mass="33909">MNSRPLATVFGVFSLIFIPTFWKLSPASKSTKLWTTIYFTLGAFYNYFPEVQRPLASAIQHAKDEPVEAATSTDPGVARAITASGHFINEDKRIEHQRMQATVHMMTGNAAYPIKSRNSSLVIARINEHHHRYGIKINSDDVLYLIIHFPRALLTRLHDLPVPSAEYQAEGSPWEAMGAPHPHFGTQAAIEQKVRQNAAMLEVAPYGYRPSVGFQARRLIEPVEGPEYGDEMNRFPAGTPTTPNNPIRFTREYERRGGVFTELGTLEKPEDVQLASGEAKVPLSRVDSKTEGVSISPVAAAIEVAA</sequence>
<keyword evidence="1" id="KW-0472">Membrane</keyword>
<evidence type="ECO:0000256" key="1">
    <source>
        <dbReference type="SAM" id="Phobius"/>
    </source>
</evidence>
<accession>A0A9Q9AMH0</accession>
<protein>
    <submittedName>
        <fullName evidence="2">Uncharacterized protein</fullName>
    </submittedName>
</protein>
<keyword evidence="1" id="KW-1133">Transmembrane helix</keyword>
<keyword evidence="3" id="KW-1185">Reference proteome</keyword>
<reference evidence="2" key="1">
    <citation type="submission" date="2022-06" db="EMBL/GenBank/DDBJ databases">
        <title>Complete genome sequences of two strains of the flax pathogen Septoria linicola.</title>
        <authorList>
            <person name="Lapalu N."/>
            <person name="Simon A."/>
            <person name="Demenou B."/>
            <person name="Paumier D."/>
            <person name="Guillot M.-P."/>
            <person name="Gout L."/>
            <person name="Valade R."/>
        </authorList>
    </citation>
    <scope>NUCLEOTIDE SEQUENCE</scope>
    <source>
        <strain evidence="2">SE15195</strain>
    </source>
</reference>
<evidence type="ECO:0000313" key="3">
    <source>
        <dbReference type="Proteomes" id="UP001056384"/>
    </source>
</evidence>
<dbReference type="OrthoDB" id="545169at2759"/>
<organism evidence="2 3">
    <name type="scientific">Septoria linicola</name>
    <dbReference type="NCBI Taxonomy" id="215465"/>
    <lineage>
        <taxon>Eukaryota</taxon>
        <taxon>Fungi</taxon>
        <taxon>Dikarya</taxon>
        <taxon>Ascomycota</taxon>
        <taxon>Pezizomycotina</taxon>
        <taxon>Dothideomycetes</taxon>
        <taxon>Dothideomycetidae</taxon>
        <taxon>Mycosphaerellales</taxon>
        <taxon>Mycosphaerellaceae</taxon>
        <taxon>Septoria</taxon>
    </lineage>
</organism>